<dbReference type="RefSeq" id="XP_013316395.1">
    <property type="nucleotide sequence ID" value="XM_013460941.1"/>
</dbReference>
<feature type="active site" evidence="5">
    <location>
        <position position="250"/>
    </location>
</feature>
<feature type="domain" description="Aldehyde dehydrogenase" evidence="7">
    <location>
        <begin position="16"/>
        <end position="475"/>
    </location>
</feature>
<accession>A0A0D2BTJ9</accession>
<dbReference type="InterPro" id="IPR016161">
    <property type="entry name" value="Ald_DH/histidinol_DH"/>
</dbReference>
<dbReference type="GeneID" id="25326441"/>
<comment type="catalytic activity">
    <reaction evidence="4">
        <text>an aldehyde + NAD(+) + H2O = a carboxylate + NADH + 2 H(+)</text>
        <dbReference type="Rhea" id="RHEA:16185"/>
        <dbReference type="ChEBI" id="CHEBI:15377"/>
        <dbReference type="ChEBI" id="CHEBI:15378"/>
        <dbReference type="ChEBI" id="CHEBI:17478"/>
        <dbReference type="ChEBI" id="CHEBI:29067"/>
        <dbReference type="ChEBI" id="CHEBI:57540"/>
        <dbReference type="ChEBI" id="CHEBI:57945"/>
        <dbReference type="EC" id="1.2.1.3"/>
    </reaction>
</comment>
<proteinExistence type="inferred from homology"/>
<dbReference type="STRING" id="348802.A0A0D2BTJ9"/>
<dbReference type="SUPFAM" id="SSF53720">
    <property type="entry name" value="ALDH-like"/>
    <property type="match status" value="1"/>
</dbReference>
<dbReference type="EC" id="1.2.1.3" evidence="3"/>
<evidence type="ECO:0000256" key="6">
    <source>
        <dbReference type="RuleBase" id="RU003345"/>
    </source>
</evidence>
<evidence type="ECO:0000313" key="9">
    <source>
        <dbReference type="Proteomes" id="UP000054342"/>
    </source>
</evidence>
<evidence type="ECO:0000256" key="2">
    <source>
        <dbReference type="ARBA" id="ARBA00023002"/>
    </source>
</evidence>
<dbReference type="Gene3D" id="3.40.605.10">
    <property type="entry name" value="Aldehyde Dehydrogenase, Chain A, domain 1"/>
    <property type="match status" value="1"/>
</dbReference>
<dbReference type="InterPro" id="IPR015590">
    <property type="entry name" value="Aldehyde_DH_dom"/>
</dbReference>
<comment type="similarity">
    <text evidence="1 6">Belongs to the aldehyde dehydrogenase family.</text>
</comment>
<dbReference type="PROSITE" id="PS00687">
    <property type="entry name" value="ALDEHYDE_DEHYDR_GLU"/>
    <property type="match status" value="1"/>
</dbReference>
<sequence>MSIQTNLFINNEYLPSSTGETLSIYSPSDDSLVSDQIQVASEADVDKAVAAAKAAFHTWWATPGPERGRIMLKFADLLERDAKKLAKLESMAMGLPISVSTRLVHSPAAIWRYYAGFSDKLAGESYPPDGDGMYKIVAYEPLGVCSGICAWNVTHILAAWKMAPALAAGNTFVIKSSEKSPLALAAYGELVKEAGFPPGVINILSGAGAVGAMLASHMDIAKIAFTGSAGTGRLVQIAAAKSNMKHVSLELGGKSAALVFEDADIENAVLHNSDNFLANSGQVCVAASRVLVHESIASKFIEAMKVAFEAAEKGMGDALLESTVFGPLADKKQFDNVMRFLDESKADGVRILTGGERKGEKGTFVKPTVLLTQDTNAKVYKEEIFGPVITVRTFKNEEDAIKLANDTTYGLGSTIFTADIARALRVASKLEAGTVSINSSYTPSVQTPFGGYKQSGIGREGGLEGLREYLQAKAIHINMGIGK</sequence>
<dbReference type="InterPro" id="IPR029510">
    <property type="entry name" value="Ald_DH_CS_GLU"/>
</dbReference>
<dbReference type="PANTHER" id="PTHR11699">
    <property type="entry name" value="ALDEHYDE DEHYDROGENASE-RELATED"/>
    <property type="match status" value="1"/>
</dbReference>
<evidence type="ECO:0000259" key="7">
    <source>
        <dbReference type="Pfam" id="PF00171"/>
    </source>
</evidence>
<keyword evidence="2 6" id="KW-0560">Oxidoreductase</keyword>
<evidence type="ECO:0000313" key="8">
    <source>
        <dbReference type="EMBL" id="KIW55811.1"/>
    </source>
</evidence>
<dbReference type="InterPro" id="IPR016163">
    <property type="entry name" value="Ald_DH_C"/>
</dbReference>
<evidence type="ECO:0000256" key="5">
    <source>
        <dbReference type="PROSITE-ProRule" id="PRU10007"/>
    </source>
</evidence>
<organism evidence="8 9">
    <name type="scientific">Exophiala xenobiotica</name>
    <dbReference type="NCBI Taxonomy" id="348802"/>
    <lineage>
        <taxon>Eukaryota</taxon>
        <taxon>Fungi</taxon>
        <taxon>Dikarya</taxon>
        <taxon>Ascomycota</taxon>
        <taxon>Pezizomycotina</taxon>
        <taxon>Eurotiomycetes</taxon>
        <taxon>Chaetothyriomycetidae</taxon>
        <taxon>Chaetothyriales</taxon>
        <taxon>Herpotrichiellaceae</taxon>
        <taxon>Exophiala</taxon>
    </lineage>
</organism>
<evidence type="ECO:0000256" key="3">
    <source>
        <dbReference type="ARBA" id="ARBA00024226"/>
    </source>
</evidence>
<protein>
    <recommendedName>
        <fullName evidence="3">aldehyde dehydrogenase (NAD(+))</fullName>
        <ecNumber evidence="3">1.2.1.3</ecNumber>
    </recommendedName>
</protein>
<name>A0A0D2BTJ9_9EURO</name>
<dbReference type="FunFam" id="3.40.309.10:FF:000012">
    <property type="entry name" value="Betaine aldehyde dehydrogenase"/>
    <property type="match status" value="1"/>
</dbReference>
<dbReference type="InterPro" id="IPR016162">
    <property type="entry name" value="Ald_DH_N"/>
</dbReference>
<dbReference type="Gene3D" id="3.40.309.10">
    <property type="entry name" value="Aldehyde Dehydrogenase, Chain A, domain 2"/>
    <property type="match status" value="1"/>
</dbReference>
<dbReference type="EMBL" id="KN847319">
    <property type="protein sequence ID" value="KIW55811.1"/>
    <property type="molecule type" value="Genomic_DNA"/>
</dbReference>
<dbReference type="AlphaFoldDB" id="A0A0D2BTJ9"/>
<dbReference type="FunFam" id="3.40.605.10:FF:000007">
    <property type="entry name" value="NAD/NADP-dependent betaine aldehyde dehydrogenase"/>
    <property type="match status" value="1"/>
</dbReference>
<dbReference type="InterPro" id="IPR016160">
    <property type="entry name" value="Ald_DH_CS_CYS"/>
</dbReference>
<evidence type="ECO:0000256" key="1">
    <source>
        <dbReference type="ARBA" id="ARBA00009986"/>
    </source>
</evidence>
<dbReference type="Proteomes" id="UP000054342">
    <property type="component" value="Unassembled WGS sequence"/>
</dbReference>
<dbReference type="PROSITE" id="PS00070">
    <property type="entry name" value="ALDEHYDE_DEHYDR_CYS"/>
    <property type="match status" value="1"/>
</dbReference>
<keyword evidence="9" id="KW-1185">Reference proteome</keyword>
<dbReference type="HOGENOM" id="CLU_005391_0_1_1"/>
<reference evidence="8 9" key="1">
    <citation type="submission" date="2015-01" db="EMBL/GenBank/DDBJ databases">
        <title>The Genome Sequence of Exophiala xenobiotica CBS118157.</title>
        <authorList>
            <consortium name="The Broad Institute Genomics Platform"/>
            <person name="Cuomo C."/>
            <person name="de Hoog S."/>
            <person name="Gorbushina A."/>
            <person name="Stielow B."/>
            <person name="Teixiera M."/>
            <person name="Abouelleil A."/>
            <person name="Chapman S.B."/>
            <person name="Priest M."/>
            <person name="Young S.K."/>
            <person name="Wortman J."/>
            <person name="Nusbaum C."/>
            <person name="Birren B."/>
        </authorList>
    </citation>
    <scope>NUCLEOTIDE SEQUENCE [LARGE SCALE GENOMIC DNA]</scope>
    <source>
        <strain evidence="8 9">CBS 118157</strain>
    </source>
</reference>
<dbReference type="Pfam" id="PF00171">
    <property type="entry name" value="Aldedh"/>
    <property type="match status" value="1"/>
</dbReference>
<gene>
    <name evidence="8" type="ORF">PV05_04533</name>
</gene>
<dbReference type="GO" id="GO:0046394">
    <property type="term" value="P:carboxylic acid biosynthetic process"/>
    <property type="evidence" value="ECO:0007669"/>
    <property type="project" value="UniProtKB-ARBA"/>
</dbReference>
<dbReference type="GO" id="GO:0004029">
    <property type="term" value="F:aldehyde dehydrogenase (NAD+) activity"/>
    <property type="evidence" value="ECO:0007669"/>
    <property type="project" value="UniProtKB-EC"/>
</dbReference>
<evidence type="ECO:0000256" key="4">
    <source>
        <dbReference type="ARBA" id="ARBA00049194"/>
    </source>
</evidence>
<dbReference type="FunFam" id="3.40.605.10:FF:000026">
    <property type="entry name" value="Aldehyde dehydrogenase, putative"/>
    <property type="match status" value="1"/>
</dbReference>
<dbReference type="OrthoDB" id="310895at2759"/>